<dbReference type="Proteomes" id="UP001209276">
    <property type="component" value="Unassembled WGS sequence"/>
</dbReference>
<name>A0AAP9DSZ1_PANTH</name>
<dbReference type="EMBL" id="JAMDMM010000080">
    <property type="protein sequence ID" value="MCY9611163.1"/>
    <property type="molecule type" value="Genomic_DNA"/>
</dbReference>
<dbReference type="AlphaFoldDB" id="A0AAP9DSZ1"/>
<accession>A0AAP9DSZ1</accession>
<dbReference type="PANTHER" id="PTHR37812">
    <property type="entry name" value="MU-LIKE PROPHAGE FLUMU PROTEIN C"/>
    <property type="match status" value="1"/>
</dbReference>
<reference evidence="1 4" key="2">
    <citation type="submission" date="2022-05" db="EMBL/GenBank/DDBJ databases">
        <title>Genome Sequencing of Bee-Associated Microbes.</title>
        <authorList>
            <person name="Dunlap C."/>
        </authorList>
    </citation>
    <scope>NUCLEOTIDE SEQUENCE [LARGE SCALE GENOMIC DNA]</scope>
    <source>
        <strain evidence="1 4">NRRL B-14613</strain>
    </source>
</reference>
<reference evidence="2 3" key="1">
    <citation type="submission" date="2019-07" db="EMBL/GenBank/DDBJ databases">
        <title>Paenibacillus thiaminolyticus NRRL B-4156.</title>
        <authorList>
            <person name="Hehnly C."/>
            <person name="Zhang L."/>
        </authorList>
    </citation>
    <scope>NUCLEOTIDE SEQUENCE [LARGE SCALE GENOMIC DNA]</scope>
    <source>
        <strain evidence="2 3">NRRL B-4156</strain>
    </source>
</reference>
<dbReference type="InterPro" id="IPR009057">
    <property type="entry name" value="Homeodomain-like_sf"/>
</dbReference>
<dbReference type="RefSeq" id="WP_087443888.1">
    <property type="nucleotide sequence ID" value="NZ_CABMNB010000036.1"/>
</dbReference>
<keyword evidence="4" id="KW-1185">Reference proteome</keyword>
<evidence type="ECO:0000313" key="4">
    <source>
        <dbReference type="Proteomes" id="UP001209276"/>
    </source>
</evidence>
<dbReference type="PANTHER" id="PTHR37812:SF1">
    <property type="entry name" value="MU-LIKE PROPHAGE FLUMU PROTEIN C"/>
    <property type="match status" value="1"/>
</dbReference>
<evidence type="ECO:0000313" key="3">
    <source>
        <dbReference type="Proteomes" id="UP000315377"/>
    </source>
</evidence>
<dbReference type="InterPro" id="IPR052411">
    <property type="entry name" value="c-mor_Regulatory_Protein"/>
</dbReference>
<proteinExistence type="predicted"/>
<evidence type="ECO:0000313" key="2">
    <source>
        <dbReference type="EMBL" id="QDM42106.1"/>
    </source>
</evidence>
<dbReference type="Gene3D" id="1.10.10.60">
    <property type="entry name" value="Homeodomain-like"/>
    <property type="match status" value="1"/>
</dbReference>
<protein>
    <submittedName>
        <fullName evidence="1">CD3324 family protein</fullName>
    </submittedName>
</protein>
<evidence type="ECO:0000313" key="1">
    <source>
        <dbReference type="EMBL" id="MCY9611163.1"/>
    </source>
</evidence>
<sequence length="88" mass="10235">MKYVNADHVFPEALIREIQKYIQGGLVYIPTPKSLHKKWGENTGSRQLLNRRNADIRHQFEEGLTIDDLAEQYCLSEESIKKIVYAKS</sequence>
<dbReference type="InterPro" id="IPR049739">
    <property type="entry name" value="YraL-like"/>
</dbReference>
<dbReference type="GeneID" id="76994429"/>
<dbReference type="Proteomes" id="UP000315377">
    <property type="component" value="Chromosome"/>
</dbReference>
<gene>
    <name evidence="2" type="ORF">FLT43_00225</name>
    <name evidence="1" type="ORF">M5W83_28865</name>
</gene>
<dbReference type="EMBL" id="CP041405">
    <property type="protein sequence ID" value="QDM42106.1"/>
    <property type="molecule type" value="Genomic_DNA"/>
</dbReference>
<dbReference type="SUPFAM" id="SSF46689">
    <property type="entry name" value="Homeodomain-like"/>
    <property type="match status" value="1"/>
</dbReference>
<dbReference type="NCBIfam" id="NF040785">
    <property type="entry name" value="CD3324_fam"/>
    <property type="match status" value="1"/>
</dbReference>
<organism evidence="2 3">
    <name type="scientific">Paenibacillus thiaminolyticus</name>
    <name type="common">Bacillus thiaminolyticus</name>
    <dbReference type="NCBI Taxonomy" id="49283"/>
    <lineage>
        <taxon>Bacteria</taxon>
        <taxon>Bacillati</taxon>
        <taxon>Bacillota</taxon>
        <taxon>Bacilli</taxon>
        <taxon>Bacillales</taxon>
        <taxon>Paenibacillaceae</taxon>
        <taxon>Paenibacillus</taxon>
    </lineage>
</organism>